<evidence type="ECO:0000256" key="3">
    <source>
        <dbReference type="ARBA" id="ARBA00022630"/>
    </source>
</evidence>
<comment type="similarity">
    <text evidence="10">In the C-terminal section; belongs to the DAO family.</text>
</comment>
<gene>
    <name evidence="14" type="primary">mnmC_1</name>
    <name evidence="10" type="synonym">mnmC</name>
    <name evidence="14" type="ORF">PCE31107_00065</name>
</gene>
<evidence type="ECO:0000256" key="7">
    <source>
        <dbReference type="ARBA" id="ARBA00022827"/>
    </source>
</evidence>
<keyword evidence="4 10" id="KW-0808">Transferase</keyword>
<dbReference type="Gene3D" id="3.40.50.150">
    <property type="entry name" value="Vaccinia Virus protein VP39"/>
    <property type="match status" value="1"/>
</dbReference>
<evidence type="ECO:0000256" key="1">
    <source>
        <dbReference type="ARBA" id="ARBA00022490"/>
    </source>
</evidence>
<comment type="catalytic activity">
    <reaction evidence="10">
        <text>5-aminomethyl-2-thiouridine(34) in tRNA + S-adenosyl-L-methionine = 5-methylaminomethyl-2-thiouridine(34) in tRNA + S-adenosyl-L-homocysteine + H(+)</text>
        <dbReference type="Rhea" id="RHEA:19569"/>
        <dbReference type="Rhea" id="RHEA-COMP:10195"/>
        <dbReference type="Rhea" id="RHEA-COMP:10197"/>
        <dbReference type="ChEBI" id="CHEBI:15378"/>
        <dbReference type="ChEBI" id="CHEBI:57856"/>
        <dbReference type="ChEBI" id="CHEBI:59789"/>
        <dbReference type="ChEBI" id="CHEBI:74454"/>
        <dbReference type="ChEBI" id="CHEBI:74455"/>
        <dbReference type="EC" id="2.1.1.61"/>
    </reaction>
</comment>
<dbReference type="GO" id="GO:0005737">
    <property type="term" value="C:cytoplasm"/>
    <property type="evidence" value="ECO:0007669"/>
    <property type="project" value="UniProtKB-SubCell"/>
</dbReference>
<dbReference type="Pfam" id="PF01266">
    <property type="entry name" value="DAO"/>
    <property type="match status" value="1"/>
</dbReference>
<evidence type="ECO:0000313" key="15">
    <source>
        <dbReference type="Proteomes" id="UP000396788"/>
    </source>
</evidence>
<comment type="function">
    <text evidence="10">Catalyzes the last two steps in the biosynthesis of 5-methylaminomethyl-2-thiouridine (mnm(5)s(2)U) at the wobble position (U34) in tRNA. Catalyzes the FAD-dependent demodification of cmnm(5)s(2)U34 to nm(5)s(2)U34, followed by the transfer of a methyl group from S-adenosyl-L-methionine to nm(5)s(2)U34, to form mnm(5)s(2)U34.</text>
</comment>
<evidence type="ECO:0000256" key="5">
    <source>
        <dbReference type="ARBA" id="ARBA00022691"/>
    </source>
</evidence>
<keyword evidence="9 10" id="KW-0511">Multifunctional enzyme</keyword>
<dbReference type="Gene3D" id="3.50.50.60">
    <property type="entry name" value="FAD/NAD(P)-binding domain"/>
    <property type="match status" value="1"/>
</dbReference>
<evidence type="ECO:0000259" key="12">
    <source>
        <dbReference type="Pfam" id="PF01266"/>
    </source>
</evidence>
<dbReference type="EMBL" id="CABPRY010000001">
    <property type="protein sequence ID" value="VVD60260.1"/>
    <property type="molecule type" value="Genomic_DNA"/>
</dbReference>
<keyword evidence="1 10" id="KW-0963">Cytoplasm</keyword>
<dbReference type="HAMAP" id="MF_01102">
    <property type="entry name" value="MnmC"/>
    <property type="match status" value="1"/>
</dbReference>
<feature type="region of interest" description="tRNA (mnm(5)s(2)U34)-methyltransferase" evidence="10">
    <location>
        <begin position="1"/>
        <end position="243"/>
    </location>
</feature>
<keyword evidence="3 10" id="KW-0285">Flavoprotein</keyword>
<evidence type="ECO:0000313" key="14">
    <source>
        <dbReference type="EMBL" id="VVD60260.1"/>
    </source>
</evidence>
<dbReference type="InterPro" id="IPR029063">
    <property type="entry name" value="SAM-dependent_MTases_sf"/>
</dbReference>
<dbReference type="InterPro" id="IPR017610">
    <property type="entry name" value="tRNA_S-uridine_synth_MnmC_C"/>
</dbReference>
<evidence type="ECO:0000256" key="11">
    <source>
        <dbReference type="SAM" id="MobiDB-lite"/>
    </source>
</evidence>
<dbReference type="AlphaFoldDB" id="A0A5E4RAJ6"/>
<dbReference type="GO" id="GO:0016645">
    <property type="term" value="F:oxidoreductase activity, acting on the CH-NH group of donors"/>
    <property type="evidence" value="ECO:0007669"/>
    <property type="project" value="InterPro"/>
</dbReference>
<dbReference type="PANTHER" id="PTHR13847">
    <property type="entry name" value="SARCOSINE DEHYDROGENASE-RELATED"/>
    <property type="match status" value="1"/>
</dbReference>
<dbReference type="GO" id="GO:0050660">
    <property type="term" value="F:flavin adenine dinucleotide binding"/>
    <property type="evidence" value="ECO:0007669"/>
    <property type="project" value="UniProtKB-UniRule"/>
</dbReference>
<dbReference type="Pfam" id="PF05430">
    <property type="entry name" value="Methyltransf_30"/>
    <property type="match status" value="1"/>
</dbReference>
<feature type="domain" description="MnmC-like methyltransferase" evidence="13">
    <location>
        <begin position="122"/>
        <end position="241"/>
    </location>
</feature>
<feature type="domain" description="FAD dependent oxidoreductase" evidence="12">
    <location>
        <begin position="264"/>
        <end position="638"/>
    </location>
</feature>
<accession>A0A5E4RAJ6</accession>
<dbReference type="InterPro" id="IPR047785">
    <property type="entry name" value="tRNA_MNMC2"/>
</dbReference>
<reference evidence="14 15" key="1">
    <citation type="submission" date="2019-08" db="EMBL/GenBank/DDBJ databases">
        <authorList>
            <person name="Peeters C."/>
        </authorList>
    </citation>
    <scope>NUCLEOTIDE SEQUENCE [LARGE SCALE GENOMIC DNA]</scope>
    <source>
        <strain evidence="14 15">LMG 31107</strain>
    </source>
</reference>
<dbReference type="GO" id="GO:0032259">
    <property type="term" value="P:methylation"/>
    <property type="evidence" value="ECO:0007669"/>
    <property type="project" value="UniProtKB-KW"/>
</dbReference>
<comment type="subcellular location">
    <subcellularLocation>
        <location evidence="10">Cytoplasm</location>
    </subcellularLocation>
</comment>
<dbReference type="PANTHER" id="PTHR13847:SF283">
    <property type="entry name" value="TRNA 5-METHYLAMINOMETHYL-2-THIOURIDINE BIOSYNTHESIS BIFUNCTIONAL PROTEIN MNMC"/>
    <property type="match status" value="1"/>
</dbReference>
<evidence type="ECO:0000259" key="13">
    <source>
        <dbReference type="Pfam" id="PF05430"/>
    </source>
</evidence>
<proteinExistence type="inferred from homology"/>
<dbReference type="NCBIfam" id="NF002483">
    <property type="entry name" value="PRK01747.1-4"/>
    <property type="match status" value="1"/>
</dbReference>
<dbReference type="EC" id="1.5.-.-" evidence="10"/>
<sequence length="668" mass="71859">MKRRAGASPIVPAEPATGADGTPCSAVFDEAYHSTGDALGQVRHVFLGGNRLPERWRGREGFVIVETGFGLGLNFLATWAAWRDDPQRPARLHFVSVEKFPFRVQDLRHCLEAMLVLPGMTQLAPLVQKLCDVWPAPVAGWHRLEPAPGVVLSVGFGDFFDLMPSLRAGADAFYLDGFTPEKNADLWTPNVFKTLGRLARDGATLATHTAVETVRRELIGAGFQVAPRAGHGGKRDMLAGEYAPPYRMRRYDPPTVPPQRAREAIVVGAGMAGAAMVRRLVARGWRVRLFERAQAPGTAASGNPVGVFHPQLSVDDNVLSRLTRAGFLYALSQWRTLPGGLPGHADGLLQVATDDDQAHALQQLIAAHRYPQTYAKWVDAAQASALAGETIARGGVWFPEGGWLAPAMLCRAELVAAGPLLDARYGVSVERLERCNGRWTAIDEAGHVLAEADAIVVTAADISQKLLAPYLAPEFVPVKRVRGQLTFLPPDMLTDLRVPVCGDGYVTPSSLGGTGPITGATYGFDDPAEAIRVTDHQANLRRLAALLPAHANTLGDGGLASEHAAAELGGRTAFRSMVPDRLPMAGQLPDMAILDTQRQQLGGGHLRDLPRLDGLYASFAFGSRGLTFASLCAELVASQIEGEPWPVGSDLADAIDPARYLMHWLRKG</sequence>
<comment type="cofactor">
    <cofactor evidence="10">
        <name>FAD</name>
        <dbReference type="ChEBI" id="CHEBI:57692"/>
    </cofactor>
</comment>
<dbReference type="NCBIfam" id="NF033855">
    <property type="entry name" value="tRNA_MNMC2"/>
    <property type="match status" value="1"/>
</dbReference>
<evidence type="ECO:0000256" key="4">
    <source>
        <dbReference type="ARBA" id="ARBA00022679"/>
    </source>
</evidence>
<dbReference type="NCBIfam" id="TIGR03197">
    <property type="entry name" value="MnmC_Cterm"/>
    <property type="match status" value="1"/>
</dbReference>
<name>A0A5E4RAJ6_9BURK</name>
<organism evidence="14 15">
    <name type="scientific">Pandoraea cepalis</name>
    <dbReference type="NCBI Taxonomy" id="2508294"/>
    <lineage>
        <taxon>Bacteria</taxon>
        <taxon>Pseudomonadati</taxon>
        <taxon>Pseudomonadota</taxon>
        <taxon>Betaproteobacteria</taxon>
        <taxon>Burkholderiales</taxon>
        <taxon>Burkholderiaceae</taxon>
        <taxon>Pandoraea</taxon>
    </lineage>
</organism>
<evidence type="ECO:0000256" key="9">
    <source>
        <dbReference type="ARBA" id="ARBA00023268"/>
    </source>
</evidence>
<dbReference type="GO" id="GO:0004808">
    <property type="term" value="F:tRNA (5-methylaminomethyl-2-thiouridylate)(34)-methyltransferase activity"/>
    <property type="evidence" value="ECO:0007669"/>
    <property type="project" value="UniProtKB-EC"/>
</dbReference>
<dbReference type="InterPro" id="IPR023032">
    <property type="entry name" value="tRNA_MAMT_biosynth_bifunc_MnmC"/>
</dbReference>
<protein>
    <recommendedName>
        <fullName evidence="10">tRNA 5-methylaminomethyl-2-thiouridine biosynthesis bifunctional protein MnmC</fullName>
        <shortName evidence="10">tRNA mnm(5)s(2)U biosynthesis bifunctional protein</shortName>
    </recommendedName>
    <domain>
        <recommendedName>
            <fullName evidence="10">tRNA (mnm(5)s(2)U34)-methyltransferase</fullName>
            <ecNumber evidence="10">2.1.1.61</ecNumber>
        </recommendedName>
    </domain>
    <domain>
        <recommendedName>
            <fullName evidence="10">FAD-dependent cmnm(5)s(2)U34 oxidoreductase</fullName>
            <ecNumber evidence="10">1.5.-.-</ecNumber>
        </recommendedName>
    </domain>
</protein>
<dbReference type="SUPFAM" id="SSF51905">
    <property type="entry name" value="FAD/NAD(P)-binding domain"/>
    <property type="match status" value="1"/>
</dbReference>
<keyword evidence="2 10" id="KW-0489">Methyltransferase</keyword>
<keyword evidence="7 10" id="KW-0274">FAD</keyword>
<keyword evidence="8 10" id="KW-0560">Oxidoreductase</keyword>
<dbReference type="InterPro" id="IPR006076">
    <property type="entry name" value="FAD-dep_OxRdtase"/>
</dbReference>
<feature type="region of interest" description="FAD-dependent cmnm(5)s(2)U34 oxidoreductase" evidence="10">
    <location>
        <begin position="267"/>
        <end position="668"/>
    </location>
</feature>
<keyword evidence="5 10" id="KW-0949">S-adenosyl-L-methionine</keyword>
<dbReference type="NCBIfam" id="NF002481">
    <property type="entry name" value="PRK01747.1-2"/>
    <property type="match status" value="1"/>
</dbReference>
<dbReference type="InterPro" id="IPR008471">
    <property type="entry name" value="MnmC-like_methylTransf"/>
</dbReference>
<dbReference type="Gene3D" id="3.30.9.10">
    <property type="entry name" value="D-Amino Acid Oxidase, subunit A, domain 2"/>
    <property type="match status" value="1"/>
</dbReference>
<dbReference type="Proteomes" id="UP000396788">
    <property type="component" value="Unassembled WGS sequence"/>
</dbReference>
<keyword evidence="6 10" id="KW-0819">tRNA processing</keyword>
<comment type="similarity">
    <text evidence="10">In the N-terminal section; belongs to the methyltransferase superfamily. tRNA (mnm(5)s(2)U34)-methyltransferase family.</text>
</comment>
<dbReference type="InterPro" id="IPR036188">
    <property type="entry name" value="FAD/NAD-bd_sf"/>
</dbReference>
<evidence type="ECO:0000256" key="8">
    <source>
        <dbReference type="ARBA" id="ARBA00023002"/>
    </source>
</evidence>
<feature type="region of interest" description="Disordered" evidence="11">
    <location>
        <begin position="1"/>
        <end position="20"/>
    </location>
</feature>
<evidence type="ECO:0000256" key="6">
    <source>
        <dbReference type="ARBA" id="ARBA00022694"/>
    </source>
</evidence>
<dbReference type="GO" id="GO:0002097">
    <property type="term" value="P:tRNA wobble base modification"/>
    <property type="evidence" value="ECO:0007669"/>
    <property type="project" value="UniProtKB-UniRule"/>
</dbReference>
<dbReference type="EC" id="2.1.1.61" evidence="10"/>
<dbReference type="RefSeq" id="WP_150605792.1">
    <property type="nucleotide sequence ID" value="NZ_CABPRY010000001.1"/>
</dbReference>
<evidence type="ECO:0000256" key="10">
    <source>
        <dbReference type="HAMAP-Rule" id="MF_01102"/>
    </source>
</evidence>
<evidence type="ECO:0000256" key="2">
    <source>
        <dbReference type="ARBA" id="ARBA00022603"/>
    </source>
</evidence>